<protein>
    <recommendedName>
        <fullName evidence="7">Type II secretion system protein GspF domain-containing protein</fullName>
    </recommendedName>
</protein>
<evidence type="ECO:0000313" key="9">
    <source>
        <dbReference type="Proteomes" id="UP001341135"/>
    </source>
</evidence>
<evidence type="ECO:0000256" key="1">
    <source>
        <dbReference type="ARBA" id="ARBA00004651"/>
    </source>
</evidence>
<feature type="domain" description="Type II secretion system protein GspF" evidence="7">
    <location>
        <begin position="113"/>
        <end position="242"/>
    </location>
</feature>
<keyword evidence="2" id="KW-1003">Cell membrane</keyword>
<name>A0ABM8ITT8_9CREN</name>
<feature type="transmembrane region" description="Helical" evidence="6">
    <location>
        <begin position="40"/>
        <end position="59"/>
    </location>
</feature>
<evidence type="ECO:0000256" key="4">
    <source>
        <dbReference type="ARBA" id="ARBA00022989"/>
    </source>
</evidence>
<evidence type="ECO:0000256" key="5">
    <source>
        <dbReference type="ARBA" id="ARBA00023136"/>
    </source>
</evidence>
<evidence type="ECO:0000259" key="7">
    <source>
        <dbReference type="Pfam" id="PF00482"/>
    </source>
</evidence>
<dbReference type="Proteomes" id="UP001341135">
    <property type="component" value="Chromosome"/>
</dbReference>
<keyword evidence="5 6" id="KW-0472">Membrane</keyword>
<dbReference type="InterPro" id="IPR018076">
    <property type="entry name" value="T2SS_GspF_dom"/>
</dbReference>
<keyword evidence="3 6" id="KW-0812">Transmembrane</keyword>
<proteinExistence type="predicted"/>
<keyword evidence="9" id="KW-1185">Reference proteome</keyword>
<feature type="transmembrane region" description="Helical" evidence="6">
    <location>
        <begin position="223"/>
        <end position="251"/>
    </location>
</feature>
<dbReference type="Pfam" id="PF00482">
    <property type="entry name" value="T2SSF"/>
    <property type="match status" value="1"/>
</dbReference>
<accession>A0ABM8ITT8</accession>
<evidence type="ECO:0000256" key="3">
    <source>
        <dbReference type="ARBA" id="ARBA00022692"/>
    </source>
</evidence>
<feature type="transmembrane region" description="Helical" evidence="6">
    <location>
        <begin position="263"/>
        <end position="284"/>
    </location>
</feature>
<sequence>MNPAVDPVSALTRLGEKLNPDLRYHVLGSGLSSSLERYTLAYLIVMVIVVSSIAVTAFIMMHVGLGLPLPVAVAVAVGAAVTAFTLMLALYISLPMLAYKSRGGKLEPRFLLFAEALATKLLAGAGLSEAFIMLYEKDARELKEFLLEMEYIVSGIKAGIPVETVLEEAARITPVPSLRGLFAGLAAAARTGTGVREIITASITEYLYTLEVEIEKLSNSLGAILEIFVAACVMLPVAIGVVGLLLAISFQGAPMMPGLSIDTILFLSTFIVIPMLSATVIVIVDSMVSRIRI</sequence>
<reference evidence="8 9" key="1">
    <citation type="submission" date="2023-09" db="EMBL/GenBank/DDBJ databases">
        <title>Pyrofollis japonicus gen. nov. sp. nov., a novel member of the family Pyrodictiaceae isolated from the Iheya North hydrothermal field.</title>
        <authorList>
            <person name="Miyazaki U."/>
            <person name="Sanari M."/>
            <person name="Tame A."/>
            <person name="Kitajima M."/>
            <person name="Okamoto A."/>
            <person name="Sawayama S."/>
            <person name="Miyazaki J."/>
            <person name="Takai K."/>
            <person name="Nakagawa S."/>
        </authorList>
    </citation>
    <scope>NUCLEOTIDE SEQUENCE [LARGE SCALE GENOMIC DNA]</scope>
    <source>
        <strain evidence="8 9">AV2</strain>
    </source>
</reference>
<dbReference type="EMBL" id="AP028907">
    <property type="protein sequence ID" value="BES80949.1"/>
    <property type="molecule type" value="Genomic_DNA"/>
</dbReference>
<feature type="transmembrane region" description="Helical" evidence="6">
    <location>
        <begin position="71"/>
        <end position="92"/>
    </location>
</feature>
<organism evidence="8 9">
    <name type="scientific">Pyrodictium abyssi</name>
    <dbReference type="NCBI Taxonomy" id="54256"/>
    <lineage>
        <taxon>Archaea</taxon>
        <taxon>Thermoproteota</taxon>
        <taxon>Thermoprotei</taxon>
        <taxon>Desulfurococcales</taxon>
        <taxon>Pyrodictiaceae</taxon>
        <taxon>Pyrodictium</taxon>
    </lineage>
</organism>
<evidence type="ECO:0000256" key="2">
    <source>
        <dbReference type="ARBA" id="ARBA00022475"/>
    </source>
</evidence>
<comment type="subcellular location">
    <subcellularLocation>
        <location evidence="1">Cell membrane</location>
        <topology evidence="1">Multi-pass membrane protein</topology>
    </subcellularLocation>
</comment>
<evidence type="ECO:0000256" key="6">
    <source>
        <dbReference type="SAM" id="Phobius"/>
    </source>
</evidence>
<keyword evidence="4 6" id="KW-1133">Transmembrane helix</keyword>
<gene>
    <name evidence="8" type="ORF">PABY_05160</name>
</gene>
<evidence type="ECO:0000313" key="8">
    <source>
        <dbReference type="EMBL" id="BES80949.1"/>
    </source>
</evidence>